<proteinExistence type="predicted"/>
<protein>
    <submittedName>
        <fullName evidence="1">Uncharacterized protein</fullName>
    </submittedName>
</protein>
<sequence>MPEELEMKLIDIQCDSVFRDKFGSPDTRKCYEFTGQKYPTTAAFSIGILSIDLFLQMFFLTTVMDVYKPAPVNYCTNFTLTAIATLFTYDSVTPRVAPHLRTEYGSERLTLAKHSPPSLCPL</sequence>
<comment type="caution">
    <text evidence="1">The sequence shown here is derived from an EMBL/GenBank/DDBJ whole genome shotgun (WGS) entry which is preliminary data.</text>
</comment>
<reference evidence="1 2" key="1">
    <citation type="journal article" date="2014" name="Genome Biol. Evol.">
        <title>The genome of the myxosporean Thelohanellus kitauei shows adaptations to nutrient acquisition within its fish host.</title>
        <authorList>
            <person name="Yang Y."/>
            <person name="Xiong J."/>
            <person name="Zhou Z."/>
            <person name="Huo F."/>
            <person name="Miao W."/>
            <person name="Ran C."/>
            <person name="Liu Y."/>
            <person name="Zhang J."/>
            <person name="Feng J."/>
            <person name="Wang M."/>
            <person name="Wang M."/>
            <person name="Wang L."/>
            <person name="Yao B."/>
        </authorList>
    </citation>
    <scope>NUCLEOTIDE SEQUENCE [LARGE SCALE GENOMIC DNA]</scope>
    <source>
        <strain evidence="1">Wuqing</strain>
    </source>
</reference>
<gene>
    <name evidence="1" type="ORF">RF11_00588</name>
</gene>
<evidence type="ECO:0000313" key="2">
    <source>
        <dbReference type="Proteomes" id="UP000031668"/>
    </source>
</evidence>
<dbReference type="EMBL" id="JWZT01005407">
    <property type="protein sequence ID" value="KII60838.1"/>
    <property type="molecule type" value="Genomic_DNA"/>
</dbReference>
<name>A0A0C2I6L4_THEKT</name>
<keyword evidence="2" id="KW-1185">Reference proteome</keyword>
<accession>A0A0C2I6L4</accession>
<dbReference type="AlphaFoldDB" id="A0A0C2I6L4"/>
<organism evidence="1 2">
    <name type="scientific">Thelohanellus kitauei</name>
    <name type="common">Myxosporean</name>
    <dbReference type="NCBI Taxonomy" id="669202"/>
    <lineage>
        <taxon>Eukaryota</taxon>
        <taxon>Metazoa</taxon>
        <taxon>Cnidaria</taxon>
        <taxon>Myxozoa</taxon>
        <taxon>Myxosporea</taxon>
        <taxon>Bivalvulida</taxon>
        <taxon>Platysporina</taxon>
        <taxon>Myxobolidae</taxon>
        <taxon>Thelohanellus</taxon>
    </lineage>
</organism>
<dbReference type="Proteomes" id="UP000031668">
    <property type="component" value="Unassembled WGS sequence"/>
</dbReference>
<evidence type="ECO:0000313" key="1">
    <source>
        <dbReference type="EMBL" id="KII60838.1"/>
    </source>
</evidence>